<sequence>MMTAIVCLTGCGKTQTTLEYDEAMIEQETEFLINYCQNVDSDTLAQWNDQNEFSKEYQFMMSGLKFTPDSFDGAVDSWQAGIKECGEYVGHGDYTFEAKDDELTVSVPAQFKDRDATIEFVFDKDLYLESMTVSAKFSLGEIMEKAGLNTLLGMGTVFVVLIFISFLISLFKYIPAIQNAFGKKKDEKKEETKAAVSETVEEVDETDDLELIAVISAAIAAAEETTTDGFVVRSIKRRPSNKWNS</sequence>
<comment type="subcellular location">
    <subcellularLocation>
        <location evidence="1">Cell membrane</location>
    </subcellularLocation>
</comment>
<evidence type="ECO:0000313" key="8">
    <source>
        <dbReference type="EMBL" id="RGK50878.1"/>
    </source>
</evidence>
<protein>
    <submittedName>
        <fullName evidence="9">DUF3887 domain-containing protein</fullName>
    </submittedName>
</protein>
<gene>
    <name evidence="13" type="ORF">DW658_00025</name>
    <name evidence="12" type="ORF">DW885_01760</name>
    <name evidence="11" type="ORF">DW924_04465</name>
    <name evidence="10" type="ORF">DW957_00340</name>
    <name evidence="9" type="ORF">DWV67_01115</name>
    <name evidence="8" type="ORF">DXD10_00395</name>
</gene>
<dbReference type="GO" id="GO:0015081">
    <property type="term" value="F:sodium ion transmembrane transporter activity"/>
    <property type="evidence" value="ECO:0007669"/>
    <property type="project" value="InterPro"/>
</dbReference>
<evidence type="ECO:0000313" key="12">
    <source>
        <dbReference type="EMBL" id="RHB43140.1"/>
    </source>
</evidence>
<evidence type="ECO:0000313" key="16">
    <source>
        <dbReference type="Proteomes" id="UP000284883"/>
    </source>
</evidence>
<dbReference type="NCBIfam" id="TIGR01195">
    <property type="entry name" value="oadG_fam"/>
    <property type="match status" value="1"/>
</dbReference>
<proteinExistence type="predicted"/>
<dbReference type="Proteomes" id="UP000284962">
    <property type="component" value="Unassembled WGS sequence"/>
</dbReference>
<dbReference type="EMBL" id="QSFS01000004">
    <property type="protein sequence ID" value="RHA71483.1"/>
    <property type="molecule type" value="Genomic_DNA"/>
</dbReference>
<feature type="domain" description="DUF3887" evidence="7">
    <location>
        <begin position="53"/>
        <end position="130"/>
    </location>
</feature>
<dbReference type="EMBL" id="QRHN01000001">
    <property type="protein sequence ID" value="RHF81034.1"/>
    <property type="molecule type" value="Genomic_DNA"/>
</dbReference>
<evidence type="ECO:0000313" key="15">
    <source>
        <dbReference type="Proteomes" id="UP000266376"/>
    </source>
</evidence>
<dbReference type="EMBL" id="QSEW01000001">
    <property type="protein sequence ID" value="RHA02346.1"/>
    <property type="molecule type" value="Genomic_DNA"/>
</dbReference>
<evidence type="ECO:0000313" key="13">
    <source>
        <dbReference type="EMBL" id="RHF81034.1"/>
    </source>
</evidence>
<dbReference type="EMBL" id="QSGQ01000001">
    <property type="protein sequence ID" value="RHB43140.1"/>
    <property type="molecule type" value="Genomic_DNA"/>
</dbReference>
<evidence type="ECO:0000313" key="9">
    <source>
        <dbReference type="EMBL" id="RGW55771.1"/>
    </source>
</evidence>
<keyword evidence="2" id="KW-1003">Cell membrane</keyword>
<dbReference type="Proteomes" id="UP000261208">
    <property type="component" value="Unassembled WGS sequence"/>
</dbReference>
<dbReference type="InterPro" id="IPR005899">
    <property type="entry name" value="Na_pump_deCOase"/>
</dbReference>
<dbReference type="Proteomes" id="UP000285642">
    <property type="component" value="Unassembled WGS sequence"/>
</dbReference>
<evidence type="ECO:0000313" key="14">
    <source>
        <dbReference type="Proteomes" id="UP000261208"/>
    </source>
</evidence>
<dbReference type="InterPro" id="IPR024981">
    <property type="entry name" value="DUF3887"/>
</dbReference>
<comment type="caution">
    <text evidence="9">The sequence shown here is derived from an EMBL/GenBank/DDBJ whole genome shotgun (WGS) entry which is preliminary data.</text>
</comment>
<reference evidence="14 15" key="1">
    <citation type="submission" date="2018-08" db="EMBL/GenBank/DDBJ databases">
        <title>A genome reference for cultivated species of the human gut microbiota.</title>
        <authorList>
            <person name="Zou Y."/>
            <person name="Xue W."/>
            <person name="Luo G."/>
        </authorList>
    </citation>
    <scope>NUCLEOTIDE SEQUENCE [LARGE SCALE GENOMIC DNA]</scope>
    <source>
        <strain evidence="9 15">AF12-11</strain>
        <strain evidence="13 19">AM23-7AC</strain>
        <strain evidence="12 16">AM40-15AC</strain>
        <strain evidence="11 18">AM42-8</strain>
        <strain evidence="10 17">AM46-16</strain>
        <strain evidence="8 14">TF11-11</strain>
    </source>
</reference>
<keyword evidence="4 6" id="KW-1133">Transmembrane helix</keyword>
<evidence type="ECO:0000259" key="7">
    <source>
        <dbReference type="Pfam" id="PF13026"/>
    </source>
</evidence>
<dbReference type="Pfam" id="PF13026">
    <property type="entry name" value="DUF3887"/>
    <property type="match status" value="1"/>
</dbReference>
<dbReference type="Proteomes" id="UP000285666">
    <property type="component" value="Unassembled WGS sequence"/>
</dbReference>
<evidence type="ECO:0000313" key="10">
    <source>
        <dbReference type="EMBL" id="RHA02346.1"/>
    </source>
</evidence>
<evidence type="ECO:0000256" key="3">
    <source>
        <dbReference type="ARBA" id="ARBA00022692"/>
    </source>
</evidence>
<keyword evidence="3 6" id="KW-0812">Transmembrane</keyword>
<evidence type="ECO:0000256" key="1">
    <source>
        <dbReference type="ARBA" id="ARBA00004236"/>
    </source>
</evidence>
<name>A0A395XRJ2_9FIRM</name>
<evidence type="ECO:0000313" key="17">
    <source>
        <dbReference type="Proteomes" id="UP000284962"/>
    </source>
</evidence>
<evidence type="ECO:0000256" key="5">
    <source>
        <dbReference type="ARBA" id="ARBA00023136"/>
    </source>
</evidence>
<dbReference type="GO" id="GO:0005886">
    <property type="term" value="C:plasma membrane"/>
    <property type="evidence" value="ECO:0007669"/>
    <property type="project" value="UniProtKB-SubCell"/>
</dbReference>
<evidence type="ECO:0000313" key="11">
    <source>
        <dbReference type="EMBL" id="RHA71483.1"/>
    </source>
</evidence>
<dbReference type="EMBL" id="QSAJ01000002">
    <property type="protein sequence ID" value="RGW55771.1"/>
    <property type="molecule type" value="Genomic_DNA"/>
</dbReference>
<keyword evidence="5 6" id="KW-0472">Membrane</keyword>
<dbReference type="GO" id="GO:0036376">
    <property type="term" value="P:sodium ion export across plasma membrane"/>
    <property type="evidence" value="ECO:0007669"/>
    <property type="project" value="InterPro"/>
</dbReference>
<organism evidence="9 15">
    <name type="scientific">Dorea formicigenerans</name>
    <dbReference type="NCBI Taxonomy" id="39486"/>
    <lineage>
        <taxon>Bacteria</taxon>
        <taxon>Bacillati</taxon>
        <taxon>Bacillota</taxon>
        <taxon>Clostridia</taxon>
        <taxon>Lachnospirales</taxon>
        <taxon>Lachnospiraceae</taxon>
        <taxon>Dorea</taxon>
    </lineage>
</organism>
<dbReference type="EMBL" id="QSQQ01000001">
    <property type="protein sequence ID" value="RGK50878.1"/>
    <property type="molecule type" value="Genomic_DNA"/>
</dbReference>
<evidence type="ECO:0000256" key="4">
    <source>
        <dbReference type="ARBA" id="ARBA00022989"/>
    </source>
</evidence>
<dbReference type="AlphaFoldDB" id="A0A395XRJ2"/>
<feature type="transmembrane region" description="Helical" evidence="6">
    <location>
        <begin position="151"/>
        <end position="174"/>
    </location>
</feature>
<evidence type="ECO:0000256" key="6">
    <source>
        <dbReference type="SAM" id="Phobius"/>
    </source>
</evidence>
<dbReference type="Proteomes" id="UP000284883">
    <property type="component" value="Unassembled WGS sequence"/>
</dbReference>
<evidence type="ECO:0000313" key="18">
    <source>
        <dbReference type="Proteomes" id="UP000285642"/>
    </source>
</evidence>
<dbReference type="Pfam" id="PF04277">
    <property type="entry name" value="OAD_gamma"/>
    <property type="match status" value="1"/>
</dbReference>
<evidence type="ECO:0000256" key="2">
    <source>
        <dbReference type="ARBA" id="ARBA00022475"/>
    </source>
</evidence>
<dbReference type="Proteomes" id="UP000266376">
    <property type="component" value="Unassembled WGS sequence"/>
</dbReference>
<accession>A0A395XRJ2</accession>
<evidence type="ECO:0000313" key="19">
    <source>
        <dbReference type="Proteomes" id="UP000285666"/>
    </source>
</evidence>